<sequence length="97" mass="10827">MQLVRQAHPFEYRDHHGVDRLGSADLWRSRSGDRAVLVLHGLPPAEAEAHGVRALRTLDTTLLPYLLRPDVRLNVFVLQQESDGTVKARALVLPLSA</sequence>
<name>A0A7X1NT19_9DEIO</name>
<keyword evidence="2" id="KW-1185">Reference proteome</keyword>
<reference evidence="1 2" key="1">
    <citation type="submission" date="2019-10" db="EMBL/GenBank/DDBJ databases">
        <title>Deinococcus sp. isolated from soil.</title>
        <authorList>
            <person name="Li Y."/>
            <person name="Wang J."/>
        </authorList>
    </citation>
    <scope>NUCLEOTIDE SEQUENCE [LARGE SCALE GENOMIC DNA]</scope>
    <source>
        <strain evidence="1 2">SDU3-2</strain>
    </source>
</reference>
<dbReference type="RefSeq" id="WP_152868175.1">
    <property type="nucleotide sequence ID" value="NZ_WBSL01000001.1"/>
</dbReference>
<gene>
    <name evidence="1" type="ORF">F8S09_00965</name>
</gene>
<organism evidence="1 2">
    <name type="scientific">Deinococcus terrestris</name>
    <dbReference type="NCBI Taxonomy" id="2651870"/>
    <lineage>
        <taxon>Bacteria</taxon>
        <taxon>Thermotogati</taxon>
        <taxon>Deinococcota</taxon>
        <taxon>Deinococci</taxon>
        <taxon>Deinococcales</taxon>
        <taxon>Deinococcaceae</taxon>
        <taxon>Deinococcus</taxon>
    </lineage>
</organism>
<dbReference type="AlphaFoldDB" id="A0A7X1NT19"/>
<dbReference type="EMBL" id="WBSL01000001">
    <property type="protein sequence ID" value="MPY65266.1"/>
    <property type="molecule type" value="Genomic_DNA"/>
</dbReference>
<comment type="caution">
    <text evidence="1">The sequence shown here is derived from an EMBL/GenBank/DDBJ whole genome shotgun (WGS) entry which is preliminary data.</text>
</comment>
<proteinExistence type="predicted"/>
<evidence type="ECO:0000313" key="1">
    <source>
        <dbReference type="EMBL" id="MPY65266.1"/>
    </source>
</evidence>
<dbReference type="Proteomes" id="UP000484842">
    <property type="component" value="Unassembled WGS sequence"/>
</dbReference>
<accession>A0A7X1NT19</accession>
<evidence type="ECO:0000313" key="2">
    <source>
        <dbReference type="Proteomes" id="UP000484842"/>
    </source>
</evidence>
<protein>
    <submittedName>
        <fullName evidence="1">Uncharacterized protein</fullName>
    </submittedName>
</protein>